<dbReference type="EMBL" id="JACFYJ010000008">
    <property type="protein sequence ID" value="MEI5997110.1"/>
    <property type="molecule type" value="Genomic_DNA"/>
</dbReference>
<proteinExistence type="predicted"/>
<dbReference type="Proteomes" id="UP001386437">
    <property type="component" value="Unassembled WGS sequence"/>
</dbReference>
<evidence type="ECO:0000313" key="4">
    <source>
        <dbReference type="Proteomes" id="UP001386437"/>
    </source>
</evidence>
<sequence>MKTLSLLPQPRAAHARIAAQAPLAPWGSEIRRVLCVRTDNLGDVLMTTPALHALRDACPGRHLTLLTSGAGAALAPFLTDVDDVIRYDAPWVGARTPRSHPADLAMRTLLEEGQFDAAVIFTVYSQNPMPAATMCYLAGVRRRLARCRENPYALLNDWVRETEPEHGVQHEVQRQLSLVQAIGANADDTRMRMQLRGIDRQTLETILARRGIDPELPYALIHPGASAESRRYPVERFAEAAAKLVRSTGMNMLITGSASEAPLAHALIDAAGPAVRPFMHDLTDAFELGAFAALIERAAVVISNNSGPVHIASALRAPVVDLYALTNPQHAPWQTPHRVLFNDVECRWCYRSVCPEQHHACLRGIPSVEVANAALDLIEETSRNRPTCRTRPVHHPIETHTE</sequence>
<dbReference type="CDD" id="cd03789">
    <property type="entry name" value="GT9_LPS_heptosyltransferase"/>
    <property type="match status" value="1"/>
</dbReference>
<accession>A0ABU8INQ0</accession>
<keyword evidence="1" id="KW-0328">Glycosyltransferase</keyword>
<dbReference type="PANTHER" id="PTHR30160">
    <property type="entry name" value="TETRAACYLDISACCHARIDE 4'-KINASE-RELATED"/>
    <property type="match status" value="1"/>
</dbReference>
<evidence type="ECO:0000313" key="3">
    <source>
        <dbReference type="EMBL" id="MEI5997110.1"/>
    </source>
</evidence>
<dbReference type="Gene3D" id="3.40.50.2000">
    <property type="entry name" value="Glycogen Phosphorylase B"/>
    <property type="match status" value="2"/>
</dbReference>
<dbReference type="PANTHER" id="PTHR30160:SF1">
    <property type="entry name" value="LIPOPOLYSACCHARIDE 1,2-N-ACETYLGLUCOSAMINETRANSFERASE-RELATED"/>
    <property type="match status" value="1"/>
</dbReference>
<dbReference type="InterPro" id="IPR051199">
    <property type="entry name" value="LPS_LOS_Heptosyltrfase"/>
</dbReference>
<comment type="caution">
    <text evidence="3">The sequence shown here is derived from an EMBL/GenBank/DDBJ whole genome shotgun (WGS) entry which is preliminary data.</text>
</comment>
<reference evidence="3 4" key="1">
    <citation type="journal article" date="2022" name="Arch. Microbiol.">
        <title>Paraburkholderia bengalensis sp. nov. isolated from roots of Oryza sativa, IR64.</title>
        <authorList>
            <person name="Nag P."/>
            <person name="Mondal N."/>
            <person name="Sarkar J."/>
            <person name="Das S."/>
        </authorList>
    </citation>
    <scope>NUCLEOTIDE SEQUENCE [LARGE SCALE GENOMIC DNA]</scope>
    <source>
        <strain evidence="3 4">IR64_4_BI</strain>
    </source>
</reference>
<dbReference type="InterPro" id="IPR002201">
    <property type="entry name" value="Glyco_trans_9"/>
</dbReference>
<name>A0ABU8INQ0_9BURK</name>
<keyword evidence="4" id="KW-1185">Reference proteome</keyword>
<protein>
    <submittedName>
        <fullName evidence="3">Glycosyltransferase family 9 protein</fullName>
    </submittedName>
</protein>
<evidence type="ECO:0000256" key="2">
    <source>
        <dbReference type="ARBA" id="ARBA00022679"/>
    </source>
</evidence>
<organism evidence="3 4">
    <name type="scientific">Paraburkholderia bengalensis</name>
    <dbReference type="NCBI Taxonomy" id="2747562"/>
    <lineage>
        <taxon>Bacteria</taxon>
        <taxon>Pseudomonadati</taxon>
        <taxon>Pseudomonadota</taxon>
        <taxon>Betaproteobacteria</taxon>
        <taxon>Burkholderiales</taxon>
        <taxon>Burkholderiaceae</taxon>
        <taxon>Paraburkholderia</taxon>
    </lineage>
</organism>
<evidence type="ECO:0000256" key="1">
    <source>
        <dbReference type="ARBA" id="ARBA00022676"/>
    </source>
</evidence>
<gene>
    <name evidence="3" type="ORF">H3V53_07815</name>
</gene>
<dbReference type="Pfam" id="PF01075">
    <property type="entry name" value="Glyco_transf_9"/>
    <property type="match status" value="1"/>
</dbReference>
<keyword evidence="2" id="KW-0808">Transferase</keyword>
<dbReference type="RefSeq" id="WP_336597478.1">
    <property type="nucleotide sequence ID" value="NZ_JACFYJ010000008.1"/>
</dbReference>
<dbReference type="SUPFAM" id="SSF53756">
    <property type="entry name" value="UDP-Glycosyltransferase/glycogen phosphorylase"/>
    <property type="match status" value="1"/>
</dbReference>